<sequence>MMDKVDALQRNVSQAKAVISMIQLASENKDSRLNNDVLNDALWSVLDNLQVIDEVVEKAVEHLHTSVEGDV</sequence>
<evidence type="ECO:0000313" key="1">
    <source>
        <dbReference type="EMBL" id="PWI32154.1"/>
    </source>
</evidence>
<protein>
    <submittedName>
        <fullName evidence="1">Uncharacterized protein</fullName>
    </submittedName>
</protein>
<dbReference type="EMBL" id="QFWT01000011">
    <property type="protein sequence ID" value="PWI32154.1"/>
    <property type="molecule type" value="Genomic_DNA"/>
</dbReference>
<accession>A0A2U3B609</accession>
<dbReference type="Proteomes" id="UP000245362">
    <property type="component" value="Unassembled WGS sequence"/>
</dbReference>
<keyword evidence="2" id="KW-1185">Reference proteome</keyword>
<proteinExistence type="predicted"/>
<name>A0A2U3B609_9VIBR</name>
<comment type="caution">
    <text evidence="1">The sequence shown here is derived from an EMBL/GenBank/DDBJ whole genome shotgun (WGS) entry which is preliminary data.</text>
</comment>
<dbReference type="RefSeq" id="WP_109320983.1">
    <property type="nucleotide sequence ID" value="NZ_QFWT01000011.1"/>
</dbReference>
<dbReference type="AlphaFoldDB" id="A0A2U3B609"/>
<reference evidence="1 2" key="1">
    <citation type="submission" date="2018-05" db="EMBL/GenBank/DDBJ databases">
        <title>Vibrio limimaris sp. nov., isolated from marine sediment.</title>
        <authorList>
            <person name="Li C.-M."/>
        </authorList>
    </citation>
    <scope>NUCLEOTIDE SEQUENCE [LARGE SCALE GENOMIC DNA]</scope>
    <source>
        <strain evidence="1 2">E4404</strain>
    </source>
</reference>
<gene>
    <name evidence="1" type="ORF">DI392_17495</name>
</gene>
<evidence type="ECO:0000313" key="2">
    <source>
        <dbReference type="Proteomes" id="UP000245362"/>
    </source>
</evidence>
<organism evidence="1 2">
    <name type="scientific">Vibrio albus</name>
    <dbReference type="NCBI Taxonomy" id="2200953"/>
    <lineage>
        <taxon>Bacteria</taxon>
        <taxon>Pseudomonadati</taxon>
        <taxon>Pseudomonadota</taxon>
        <taxon>Gammaproteobacteria</taxon>
        <taxon>Vibrionales</taxon>
        <taxon>Vibrionaceae</taxon>
        <taxon>Vibrio</taxon>
    </lineage>
</organism>